<evidence type="ECO:0000259" key="10">
    <source>
        <dbReference type="Pfam" id="PF02747"/>
    </source>
</evidence>
<dbReference type="InterPro" id="IPR022648">
    <property type="entry name" value="Pr_cel_nuc_antig_N"/>
</dbReference>
<organism evidence="11 12">
    <name type="scientific">Helianthus annuus</name>
    <name type="common">Common sunflower</name>
    <dbReference type="NCBI Taxonomy" id="4232"/>
    <lineage>
        <taxon>Eukaryota</taxon>
        <taxon>Viridiplantae</taxon>
        <taxon>Streptophyta</taxon>
        <taxon>Embryophyta</taxon>
        <taxon>Tracheophyta</taxon>
        <taxon>Spermatophyta</taxon>
        <taxon>Magnoliopsida</taxon>
        <taxon>eudicotyledons</taxon>
        <taxon>Gunneridae</taxon>
        <taxon>Pentapetalae</taxon>
        <taxon>asterids</taxon>
        <taxon>campanulids</taxon>
        <taxon>Asterales</taxon>
        <taxon>Asteraceae</taxon>
        <taxon>Asteroideae</taxon>
        <taxon>Heliantheae alliance</taxon>
        <taxon>Heliantheae</taxon>
        <taxon>Helianthus</taxon>
    </lineage>
</organism>
<keyword evidence="12" id="KW-1185">Reference proteome</keyword>
<sequence length="514" mass="57976">MKLMDVDYEPLEIKECKYDAVVRMPSSEFARICKDLNTMGDIVVISVTEDGLQFLTKGDTGTANIVCRQNPFADKREEATIIEMVKPISEKYALRFLKSFTKAAPLASQVTLSLASDWPMMVEYKIAEMGHLRFYLAPKMNKDNCQNVDLVELKSVQGSMLRKAIKTIANLVNDVDAKFECSSTGVSLQAMDPMHQAIVSLLLRSDGFEHYRCDRNMSLGINLGVMAKMLKCAGDNDIVTIKAADGDDCVNIVFENFDQNKITNFEMKLTDVDYKPLQIPEFSYDATVRMPSSEFARICNDFSTVGDTVVISFTKEGLEFSTKGDTGTANIVCTQNTFGDKPEEATIIETWKPVSAKFELSYLNSFTEATPLASQVTLSLCSTGLLKVEYKIVEMGYLKFGLAAKGEEVKKMNGEPVKTKSNGKTKREVNKEDMKAKKRHRAKVEKIKEEKLRLKKEEQEYKIILLKEEVRMMQQKQMDKDMKFFSMPHDNLAGAALDAVLARKCEIAQRWGWK</sequence>
<keyword evidence="4 7" id="KW-0238">DNA-binding</keyword>
<evidence type="ECO:0000256" key="7">
    <source>
        <dbReference type="RuleBase" id="RU003671"/>
    </source>
</evidence>
<comment type="subcellular location">
    <subcellularLocation>
        <location evidence="1 6">Nucleus</location>
    </subcellularLocation>
</comment>
<evidence type="ECO:0000256" key="2">
    <source>
        <dbReference type="ARBA" id="ARBA00010462"/>
    </source>
</evidence>
<evidence type="ECO:0000313" key="11">
    <source>
        <dbReference type="EMBL" id="KAF5778067.1"/>
    </source>
</evidence>
<dbReference type="NCBIfam" id="TIGR00590">
    <property type="entry name" value="pcna"/>
    <property type="match status" value="2"/>
</dbReference>
<evidence type="ECO:0000256" key="3">
    <source>
        <dbReference type="ARBA" id="ARBA00022705"/>
    </source>
</evidence>
<dbReference type="GO" id="GO:0003677">
    <property type="term" value="F:DNA binding"/>
    <property type="evidence" value="ECO:0007669"/>
    <property type="project" value="UniProtKB-KW"/>
</dbReference>
<keyword evidence="5 6" id="KW-0539">Nucleus</keyword>
<dbReference type="FunFam" id="3.70.10.10:FF:000001">
    <property type="entry name" value="Proliferating cell nuclear antigen"/>
    <property type="match status" value="1"/>
</dbReference>
<dbReference type="GO" id="GO:0043626">
    <property type="term" value="C:PCNA complex"/>
    <property type="evidence" value="ECO:0000318"/>
    <property type="project" value="GO_Central"/>
</dbReference>
<dbReference type="InterPro" id="IPR000730">
    <property type="entry name" value="Pr_cel_nuc_antig"/>
</dbReference>
<dbReference type="GO" id="GO:0019985">
    <property type="term" value="P:translesion synthesis"/>
    <property type="evidence" value="ECO:0000318"/>
    <property type="project" value="GO_Central"/>
</dbReference>
<dbReference type="PANTHER" id="PTHR11352:SF8">
    <property type="entry name" value="PROLIFERATING CELL NUCLEAR ANTIGEN"/>
    <property type="match status" value="1"/>
</dbReference>
<feature type="domain" description="Proliferating cell nuclear antigen PCNA C-terminal" evidence="10">
    <location>
        <begin position="279"/>
        <end position="404"/>
    </location>
</feature>
<feature type="domain" description="Proliferating cell nuclear antigen PCNA C-terminal" evidence="10">
    <location>
        <begin position="13"/>
        <end position="139"/>
    </location>
</feature>
<dbReference type="InterPro" id="IPR022649">
    <property type="entry name" value="Pr_cel_nuc_antig_C"/>
</dbReference>
<dbReference type="GO" id="GO:0030337">
    <property type="term" value="F:DNA polymerase processivity factor activity"/>
    <property type="evidence" value="ECO:0000318"/>
    <property type="project" value="GO_Central"/>
</dbReference>
<evidence type="ECO:0000256" key="4">
    <source>
        <dbReference type="ARBA" id="ARBA00023125"/>
    </source>
</evidence>
<comment type="caution">
    <text evidence="11">The sequence shown here is derived from an EMBL/GenBank/DDBJ whole genome shotgun (WGS) entry which is preliminary data.</text>
</comment>
<evidence type="ECO:0000256" key="8">
    <source>
        <dbReference type="SAM" id="MobiDB-lite"/>
    </source>
</evidence>
<dbReference type="GO" id="GO:0006272">
    <property type="term" value="P:leading strand elongation"/>
    <property type="evidence" value="ECO:0000318"/>
    <property type="project" value="GO_Central"/>
</dbReference>
<dbReference type="GO" id="GO:0006298">
    <property type="term" value="P:mismatch repair"/>
    <property type="evidence" value="ECO:0000318"/>
    <property type="project" value="GO_Central"/>
</dbReference>
<dbReference type="InterPro" id="IPR046938">
    <property type="entry name" value="DNA_clamp_sf"/>
</dbReference>
<feature type="region of interest" description="Disordered" evidence="8">
    <location>
        <begin position="414"/>
        <end position="442"/>
    </location>
</feature>
<evidence type="ECO:0000256" key="5">
    <source>
        <dbReference type="ARBA" id="ARBA00023242"/>
    </source>
</evidence>
<dbReference type="EMBL" id="MNCJ02000327">
    <property type="protein sequence ID" value="KAF5778067.1"/>
    <property type="molecule type" value="Genomic_DNA"/>
</dbReference>
<feature type="compositionally biased region" description="Basic and acidic residues" evidence="8">
    <location>
        <begin position="425"/>
        <end position="435"/>
    </location>
</feature>
<dbReference type="GO" id="GO:0006275">
    <property type="term" value="P:regulation of DNA replication"/>
    <property type="evidence" value="ECO:0007669"/>
    <property type="project" value="InterPro"/>
</dbReference>
<dbReference type="Gene3D" id="3.70.10.10">
    <property type="match status" value="2"/>
</dbReference>
<accession>A0A9K3HH27</accession>
<dbReference type="Gramene" id="mRNA:HanXRQr2_Chr12g0543161">
    <property type="protein sequence ID" value="mRNA:HanXRQr2_Chr12g0543161"/>
    <property type="gene ID" value="HanXRQr2_Chr12g0543161"/>
</dbReference>
<gene>
    <name evidence="11" type="ORF">HanXRQr2_Chr12g0543161</name>
</gene>
<proteinExistence type="inferred from homology"/>
<dbReference type="AlphaFoldDB" id="A0A9K3HH27"/>
<dbReference type="CDD" id="cd00577">
    <property type="entry name" value="PCNA"/>
    <property type="match status" value="2"/>
</dbReference>
<dbReference type="Pfam" id="PF00705">
    <property type="entry name" value="PCNA_N"/>
    <property type="match status" value="1"/>
</dbReference>
<dbReference type="Proteomes" id="UP000215914">
    <property type="component" value="Unassembled WGS sequence"/>
</dbReference>
<dbReference type="PRINTS" id="PR00339">
    <property type="entry name" value="PCNACYCLIN"/>
</dbReference>
<protein>
    <recommendedName>
        <fullName evidence="6">DNA sliding clamp PCNA</fullName>
    </recommendedName>
</protein>
<dbReference type="PANTHER" id="PTHR11352">
    <property type="entry name" value="PROLIFERATING CELL NUCLEAR ANTIGEN"/>
    <property type="match status" value="1"/>
</dbReference>
<feature type="domain" description="Proliferating cell nuclear antigen PCNA N-terminal" evidence="9">
    <location>
        <begin position="151"/>
        <end position="274"/>
    </location>
</feature>
<comment type="similarity">
    <text evidence="2 7">Belongs to the PCNA family.</text>
</comment>
<name>A0A9K3HH27_HELAN</name>
<evidence type="ECO:0000256" key="1">
    <source>
        <dbReference type="ARBA" id="ARBA00004123"/>
    </source>
</evidence>
<evidence type="ECO:0000259" key="9">
    <source>
        <dbReference type="Pfam" id="PF00705"/>
    </source>
</evidence>
<keyword evidence="3 7" id="KW-0235">DNA replication</keyword>
<comment type="function">
    <text evidence="6">This protein is an auxiliary protein of DNA polymerase delta and is involved in the control of eukaryotic DNA replication by increasing the polymerase's processivity during elongation of the leading strand.</text>
</comment>
<dbReference type="SUPFAM" id="SSF55979">
    <property type="entry name" value="DNA clamp"/>
    <property type="match status" value="3"/>
</dbReference>
<reference evidence="11" key="2">
    <citation type="submission" date="2020-06" db="EMBL/GenBank/DDBJ databases">
        <title>Helianthus annuus Genome sequencing and assembly Release 2.</title>
        <authorList>
            <person name="Gouzy J."/>
            <person name="Langlade N."/>
            <person name="Munos S."/>
        </authorList>
    </citation>
    <scope>NUCLEOTIDE SEQUENCE</scope>
    <source>
        <tissue evidence="11">Leaves</tissue>
    </source>
</reference>
<dbReference type="Pfam" id="PF02747">
    <property type="entry name" value="PCNA_C"/>
    <property type="match status" value="2"/>
</dbReference>
<evidence type="ECO:0000313" key="12">
    <source>
        <dbReference type="Proteomes" id="UP000215914"/>
    </source>
</evidence>
<reference evidence="11" key="1">
    <citation type="journal article" date="2017" name="Nature">
        <title>The sunflower genome provides insights into oil metabolism, flowering and Asterid evolution.</title>
        <authorList>
            <person name="Badouin H."/>
            <person name="Gouzy J."/>
            <person name="Grassa C.J."/>
            <person name="Murat F."/>
            <person name="Staton S.E."/>
            <person name="Cottret L."/>
            <person name="Lelandais-Briere C."/>
            <person name="Owens G.L."/>
            <person name="Carrere S."/>
            <person name="Mayjonade B."/>
            <person name="Legrand L."/>
            <person name="Gill N."/>
            <person name="Kane N.C."/>
            <person name="Bowers J.E."/>
            <person name="Hubner S."/>
            <person name="Bellec A."/>
            <person name="Berard A."/>
            <person name="Berges H."/>
            <person name="Blanchet N."/>
            <person name="Boniface M.C."/>
            <person name="Brunel D."/>
            <person name="Catrice O."/>
            <person name="Chaidir N."/>
            <person name="Claudel C."/>
            <person name="Donnadieu C."/>
            <person name="Faraut T."/>
            <person name="Fievet G."/>
            <person name="Helmstetter N."/>
            <person name="King M."/>
            <person name="Knapp S.J."/>
            <person name="Lai Z."/>
            <person name="Le Paslier M.C."/>
            <person name="Lippi Y."/>
            <person name="Lorenzon L."/>
            <person name="Mandel J.R."/>
            <person name="Marage G."/>
            <person name="Marchand G."/>
            <person name="Marquand E."/>
            <person name="Bret-Mestries E."/>
            <person name="Morien E."/>
            <person name="Nambeesan S."/>
            <person name="Nguyen T."/>
            <person name="Pegot-Espagnet P."/>
            <person name="Pouilly N."/>
            <person name="Raftis F."/>
            <person name="Sallet E."/>
            <person name="Schiex T."/>
            <person name="Thomas J."/>
            <person name="Vandecasteele C."/>
            <person name="Vares D."/>
            <person name="Vear F."/>
            <person name="Vautrin S."/>
            <person name="Crespi M."/>
            <person name="Mangin B."/>
            <person name="Burke J.M."/>
            <person name="Salse J."/>
            <person name="Munos S."/>
            <person name="Vincourt P."/>
            <person name="Rieseberg L.H."/>
            <person name="Langlade N.B."/>
        </authorList>
    </citation>
    <scope>NUCLEOTIDE SEQUENCE</scope>
    <source>
        <tissue evidence="11">Leaves</tissue>
    </source>
</reference>
<evidence type="ECO:0000256" key="6">
    <source>
        <dbReference type="RuleBase" id="RU000641"/>
    </source>
</evidence>